<dbReference type="PANTHER" id="PTHR42840">
    <property type="entry name" value="NAD(P)-BINDING ROSSMANN-FOLD SUPERFAMILY PROTEIN-RELATED"/>
    <property type="match status" value="1"/>
</dbReference>
<evidence type="ECO:0000256" key="3">
    <source>
        <dbReference type="SAM" id="MobiDB-lite"/>
    </source>
</evidence>
<comment type="caution">
    <text evidence="6">The sequence shown here is derived from an EMBL/GenBank/DDBJ whole genome shotgun (WGS) entry which is preliminary data.</text>
</comment>
<evidence type="ECO:0000256" key="1">
    <source>
        <dbReference type="ARBA" id="ARBA00010928"/>
    </source>
</evidence>
<feature type="domain" description="GFO/IDH/MocA-like oxidoreductase" evidence="5">
    <location>
        <begin position="129"/>
        <end position="244"/>
    </location>
</feature>
<protein>
    <submittedName>
        <fullName evidence="6">Dehydrogenase</fullName>
    </submittedName>
</protein>
<keyword evidence="2" id="KW-0560">Oxidoreductase</keyword>
<dbReference type="GO" id="GO:0016491">
    <property type="term" value="F:oxidoreductase activity"/>
    <property type="evidence" value="ECO:0007669"/>
    <property type="project" value="UniProtKB-KW"/>
</dbReference>
<sequence>MKVGIIGAGRMGQLHARTLVELADAPSLVIHDADHDKAACLARSLNAHASGAATTRTSCDAVLADTDALVVATPATQRRSVLEQAARAGLPVFCEKPLTADVEEARDITAALSGARIHVGFQRRCDPAYRTLREEITSGRLGRILMVRCTAFDHQPPAGAYEQTAGDIFTDCLIHDIDVVHWLTGQPTVAVQADGARLLGGAGFDVATAQLTLADDARAVLCASRLNPHGYDHRVEVLGTKGSLAVGLDEQTPLLRVAAPGGVVGPAPQSPYRDFTDRFAAAYEHELRAFLRVVTQGEPSPCSAQEALLAQEVAAAASRSARTGTRVAPSGGCRHADRGAGGAAPREGRRRTVCSDSMTTPR</sequence>
<accession>A0A640SQU8</accession>
<evidence type="ECO:0000313" key="6">
    <source>
        <dbReference type="EMBL" id="GFE13809.1"/>
    </source>
</evidence>
<reference evidence="6 7" key="1">
    <citation type="submission" date="2019-12" db="EMBL/GenBank/DDBJ databases">
        <title>Whole genome shotgun sequence of Streptomyces hygroscopicus subsp. glebosus NBRC 13786.</title>
        <authorList>
            <person name="Ichikawa N."/>
            <person name="Kimura A."/>
            <person name="Kitahashi Y."/>
            <person name="Komaki H."/>
            <person name="Tamura T."/>
        </authorList>
    </citation>
    <scope>NUCLEOTIDE SEQUENCE [LARGE SCALE GENOMIC DNA]</scope>
    <source>
        <strain evidence="6 7">NBRC 13786</strain>
    </source>
</reference>
<dbReference type="SUPFAM" id="SSF51735">
    <property type="entry name" value="NAD(P)-binding Rossmann-fold domains"/>
    <property type="match status" value="1"/>
</dbReference>
<dbReference type="InterPro" id="IPR000683">
    <property type="entry name" value="Gfo/Idh/MocA-like_OxRdtase_N"/>
</dbReference>
<dbReference type="InterPro" id="IPR036291">
    <property type="entry name" value="NAD(P)-bd_dom_sf"/>
</dbReference>
<feature type="compositionally biased region" description="Low complexity" evidence="3">
    <location>
        <begin position="319"/>
        <end position="333"/>
    </location>
</feature>
<comment type="similarity">
    <text evidence="1">Belongs to the Gfo/Idh/MocA family.</text>
</comment>
<dbReference type="EMBL" id="BLIO01000001">
    <property type="protein sequence ID" value="GFE13809.1"/>
    <property type="molecule type" value="Genomic_DNA"/>
</dbReference>
<proteinExistence type="inferred from homology"/>
<evidence type="ECO:0000259" key="5">
    <source>
        <dbReference type="Pfam" id="PF22725"/>
    </source>
</evidence>
<evidence type="ECO:0000313" key="7">
    <source>
        <dbReference type="Proteomes" id="UP000430079"/>
    </source>
</evidence>
<dbReference type="Gene3D" id="3.40.50.720">
    <property type="entry name" value="NAD(P)-binding Rossmann-like Domain"/>
    <property type="match status" value="1"/>
</dbReference>
<name>A0A640SQU8_9ACTN</name>
<dbReference type="AlphaFoldDB" id="A0A640SQU8"/>
<dbReference type="Pfam" id="PF01408">
    <property type="entry name" value="GFO_IDH_MocA"/>
    <property type="match status" value="1"/>
</dbReference>
<gene>
    <name evidence="6" type="ORF">Sgleb_18560</name>
</gene>
<dbReference type="InterPro" id="IPR055170">
    <property type="entry name" value="GFO_IDH_MocA-like_dom"/>
</dbReference>
<feature type="domain" description="Gfo/Idh/MocA-like oxidoreductase N-terminal" evidence="4">
    <location>
        <begin position="1"/>
        <end position="113"/>
    </location>
</feature>
<organism evidence="6 7">
    <name type="scientific">Streptomyces glebosus</name>
    <dbReference type="NCBI Taxonomy" id="249580"/>
    <lineage>
        <taxon>Bacteria</taxon>
        <taxon>Bacillati</taxon>
        <taxon>Actinomycetota</taxon>
        <taxon>Actinomycetes</taxon>
        <taxon>Kitasatosporales</taxon>
        <taxon>Streptomycetaceae</taxon>
        <taxon>Streptomyces</taxon>
    </lineage>
</organism>
<evidence type="ECO:0000256" key="2">
    <source>
        <dbReference type="ARBA" id="ARBA00023002"/>
    </source>
</evidence>
<dbReference type="Proteomes" id="UP000430079">
    <property type="component" value="Unassembled WGS sequence"/>
</dbReference>
<dbReference type="RefSeq" id="WP_190145684.1">
    <property type="nucleotide sequence ID" value="NZ_BLIO01000001.1"/>
</dbReference>
<dbReference type="SUPFAM" id="SSF55347">
    <property type="entry name" value="Glyceraldehyde-3-phosphate dehydrogenase-like, C-terminal domain"/>
    <property type="match status" value="1"/>
</dbReference>
<dbReference type="Gene3D" id="3.30.360.10">
    <property type="entry name" value="Dihydrodipicolinate Reductase, domain 2"/>
    <property type="match status" value="1"/>
</dbReference>
<dbReference type="PANTHER" id="PTHR42840:SF3">
    <property type="entry name" value="BINDING ROSSMANN FOLD OXIDOREDUCTASE, PUTATIVE (AFU_ORTHOLOGUE AFUA_2G10240)-RELATED"/>
    <property type="match status" value="1"/>
</dbReference>
<dbReference type="GO" id="GO:0000166">
    <property type="term" value="F:nucleotide binding"/>
    <property type="evidence" value="ECO:0007669"/>
    <property type="project" value="InterPro"/>
</dbReference>
<feature type="region of interest" description="Disordered" evidence="3">
    <location>
        <begin position="319"/>
        <end position="362"/>
    </location>
</feature>
<dbReference type="Pfam" id="PF22725">
    <property type="entry name" value="GFO_IDH_MocA_C3"/>
    <property type="match status" value="1"/>
</dbReference>
<evidence type="ECO:0000259" key="4">
    <source>
        <dbReference type="Pfam" id="PF01408"/>
    </source>
</evidence>
<keyword evidence="7" id="KW-1185">Reference proteome</keyword>